<gene>
    <name evidence="6" type="ORF">GXN76_02835</name>
</gene>
<feature type="domain" description="ABC transporter" evidence="5">
    <location>
        <begin position="2"/>
        <end position="238"/>
    </location>
</feature>
<dbReference type="SUPFAM" id="SSF52540">
    <property type="entry name" value="P-loop containing nucleoside triphosphate hydrolases"/>
    <property type="match status" value="1"/>
</dbReference>
<dbReference type="InterPro" id="IPR003439">
    <property type="entry name" value="ABC_transporter-like_ATP-bd"/>
</dbReference>
<proteinExistence type="predicted"/>
<evidence type="ECO:0000256" key="3">
    <source>
        <dbReference type="ARBA" id="ARBA00022840"/>
    </source>
</evidence>
<accession>A0A7D4BIB6</accession>
<dbReference type="SMART" id="SM00382">
    <property type="entry name" value="AAA"/>
    <property type="match status" value="1"/>
</dbReference>
<keyword evidence="1" id="KW-0813">Transport</keyword>
<dbReference type="GO" id="GO:0016887">
    <property type="term" value="F:ATP hydrolysis activity"/>
    <property type="evidence" value="ECO:0007669"/>
    <property type="project" value="InterPro"/>
</dbReference>
<dbReference type="AlphaFoldDB" id="A0A7D4BIB6"/>
<dbReference type="PROSITE" id="PS00211">
    <property type="entry name" value="ABC_TRANSPORTER_1"/>
    <property type="match status" value="1"/>
</dbReference>
<dbReference type="CDD" id="cd03214">
    <property type="entry name" value="ABC_Iron-Siderophores_B12_Hemin"/>
    <property type="match status" value="1"/>
</dbReference>
<dbReference type="PROSITE" id="PS50893">
    <property type="entry name" value="ABC_TRANSPORTER_2"/>
    <property type="match status" value="1"/>
</dbReference>
<keyword evidence="4" id="KW-1278">Translocase</keyword>
<evidence type="ECO:0000256" key="4">
    <source>
        <dbReference type="ARBA" id="ARBA00022967"/>
    </source>
</evidence>
<evidence type="ECO:0000259" key="5">
    <source>
        <dbReference type="PROSITE" id="PS50893"/>
    </source>
</evidence>
<dbReference type="PANTHER" id="PTHR42794">
    <property type="entry name" value="HEMIN IMPORT ATP-BINDING PROTEIN HMUV"/>
    <property type="match status" value="1"/>
</dbReference>
<sequence>MLEAINVSKSYQGKTVLRHMDIQVKQGEIVGLIGPNGSGKTTLVRLLSGDEEPDKGEVRLQGKDYRKWSPRERARQLAVLSQDGLPSIPFTVREVVTMGRHPHQGPWPWDGGKDREVVERVLAQTSLNELEHKSVHLLSGGERQRVAIAKAMAQQPRFLILDEPTTYLDISHQVRILDRIQSWQRKEGLGVLLVLHDLNLAAQYCDRLVLISRSETVIQGSPAEVITVPIIYQAYGIRPVIVPHPVNHVPQVLLQTEEEGWVKEDGKQVTPLPLQNSSPITGKEKSNALIYTNR</sequence>
<dbReference type="InterPro" id="IPR027417">
    <property type="entry name" value="P-loop_NTPase"/>
</dbReference>
<keyword evidence="3 6" id="KW-0067">ATP-binding</keyword>
<organism evidence="6 7">
    <name type="scientific">Kroppenstedtia pulmonis</name>
    <dbReference type="NCBI Taxonomy" id="1380685"/>
    <lineage>
        <taxon>Bacteria</taxon>
        <taxon>Bacillati</taxon>
        <taxon>Bacillota</taxon>
        <taxon>Bacilli</taxon>
        <taxon>Bacillales</taxon>
        <taxon>Thermoactinomycetaceae</taxon>
        <taxon>Kroppenstedtia</taxon>
    </lineage>
</organism>
<keyword evidence="7" id="KW-1185">Reference proteome</keyword>
<protein>
    <submittedName>
        <fullName evidence="6">Heme ABC transporter ATP-binding protein</fullName>
    </submittedName>
</protein>
<dbReference type="Gene3D" id="3.40.50.300">
    <property type="entry name" value="P-loop containing nucleotide triphosphate hydrolases"/>
    <property type="match status" value="1"/>
</dbReference>
<name>A0A7D4BIB6_9BACL</name>
<reference evidence="6 7" key="1">
    <citation type="submission" date="2020-01" db="EMBL/GenBank/DDBJ databases">
        <authorList>
            <person name="Gulvik C.A."/>
            <person name="Batra D.G."/>
        </authorList>
    </citation>
    <scope>NUCLEOTIDE SEQUENCE [LARGE SCALE GENOMIC DNA]</scope>
    <source>
        <strain evidence="6 7">W9323</strain>
    </source>
</reference>
<evidence type="ECO:0000313" key="6">
    <source>
        <dbReference type="EMBL" id="QKG83510.1"/>
    </source>
</evidence>
<dbReference type="PANTHER" id="PTHR42794:SF1">
    <property type="entry name" value="HEMIN IMPORT ATP-BINDING PROTEIN HMUV"/>
    <property type="match status" value="1"/>
</dbReference>
<dbReference type="FunFam" id="3.40.50.300:FF:000134">
    <property type="entry name" value="Iron-enterobactin ABC transporter ATP-binding protein"/>
    <property type="match status" value="1"/>
</dbReference>
<dbReference type="NCBIfam" id="NF010068">
    <property type="entry name" value="PRK13548.1"/>
    <property type="match status" value="1"/>
</dbReference>
<evidence type="ECO:0000256" key="1">
    <source>
        <dbReference type="ARBA" id="ARBA00022448"/>
    </source>
</evidence>
<dbReference type="InterPro" id="IPR003593">
    <property type="entry name" value="AAA+_ATPase"/>
</dbReference>
<dbReference type="Proteomes" id="UP000503088">
    <property type="component" value="Chromosome"/>
</dbReference>
<dbReference type="GO" id="GO:0005524">
    <property type="term" value="F:ATP binding"/>
    <property type="evidence" value="ECO:0007669"/>
    <property type="project" value="UniProtKB-KW"/>
</dbReference>
<dbReference type="KEGG" id="kpul:GXN76_02835"/>
<dbReference type="RefSeq" id="WP_173220316.1">
    <property type="nucleotide sequence ID" value="NZ_CP048104.1"/>
</dbReference>
<keyword evidence="2" id="KW-0547">Nucleotide-binding</keyword>
<evidence type="ECO:0000256" key="2">
    <source>
        <dbReference type="ARBA" id="ARBA00022741"/>
    </source>
</evidence>
<evidence type="ECO:0000313" key="7">
    <source>
        <dbReference type="Proteomes" id="UP000503088"/>
    </source>
</evidence>
<dbReference type="EMBL" id="CP048104">
    <property type="protein sequence ID" value="QKG83510.1"/>
    <property type="molecule type" value="Genomic_DNA"/>
</dbReference>
<dbReference type="Pfam" id="PF00005">
    <property type="entry name" value="ABC_tran"/>
    <property type="match status" value="1"/>
</dbReference>
<dbReference type="InterPro" id="IPR017871">
    <property type="entry name" value="ABC_transporter-like_CS"/>
</dbReference>